<name>A0A0M0K2S8_9EUKA</name>
<accession>A0A0M0K2S8</accession>
<evidence type="ECO:0000313" key="2">
    <source>
        <dbReference type="EMBL" id="KOO33110.1"/>
    </source>
</evidence>
<dbReference type="EMBL" id="JWZX01001599">
    <property type="protein sequence ID" value="KOO33110.1"/>
    <property type="molecule type" value="Genomic_DNA"/>
</dbReference>
<protein>
    <submittedName>
        <fullName evidence="2">Uncharacterized protein</fullName>
    </submittedName>
</protein>
<feature type="compositionally biased region" description="Gly residues" evidence="1">
    <location>
        <begin position="206"/>
        <end position="217"/>
    </location>
</feature>
<comment type="caution">
    <text evidence="2">The sequence shown here is derived from an EMBL/GenBank/DDBJ whole genome shotgun (WGS) entry which is preliminary data.</text>
</comment>
<evidence type="ECO:0000256" key="1">
    <source>
        <dbReference type="SAM" id="MobiDB-lite"/>
    </source>
</evidence>
<gene>
    <name evidence="2" type="ORF">Ctob_013697</name>
</gene>
<organism evidence="2 3">
    <name type="scientific">Chrysochromulina tobinii</name>
    <dbReference type="NCBI Taxonomy" id="1460289"/>
    <lineage>
        <taxon>Eukaryota</taxon>
        <taxon>Haptista</taxon>
        <taxon>Haptophyta</taxon>
        <taxon>Prymnesiophyceae</taxon>
        <taxon>Prymnesiales</taxon>
        <taxon>Chrysochromulinaceae</taxon>
        <taxon>Chrysochromulina</taxon>
    </lineage>
</organism>
<proteinExistence type="predicted"/>
<evidence type="ECO:0000313" key="3">
    <source>
        <dbReference type="Proteomes" id="UP000037460"/>
    </source>
</evidence>
<dbReference type="Proteomes" id="UP000037460">
    <property type="component" value="Unassembled WGS sequence"/>
</dbReference>
<sequence length="245" mass="25562">MPPIAPGAHDADIDHGEIAANIAADDMAAHIAAEADQEMERAEPTPESLSAEPSDFDELCMKVIKAGDMTSVIDDKVKDEVRFEVAVALVYAKENPHIIGGAGIGHPWRLQQAQLAQQAHPADAAVLDVADHLFVDGVWSEDAGGPIGGMEWSYRGAGHSHGNLEDEIEDESGGDDEIDETGGGSLSGGSLRSLMIDDSEEDDQGGRGGQGGEGGFGPAFRSLSLAASALDDLSPLKTALKEILK</sequence>
<keyword evidence="3" id="KW-1185">Reference proteome</keyword>
<reference evidence="3" key="1">
    <citation type="journal article" date="2015" name="PLoS Genet.">
        <title>Genome Sequence and Transcriptome Analyses of Chrysochromulina tobin: Metabolic Tools for Enhanced Algal Fitness in the Prominent Order Prymnesiales (Haptophyceae).</title>
        <authorList>
            <person name="Hovde B.T."/>
            <person name="Deodato C.R."/>
            <person name="Hunsperger H.M."/>
            <person name="Ryken S.A."/>
            <person name="Yost W."/>
            <person name="Jha R.K."/>
            <person name="Patterson J."/>
            <person name="Monnat R.J. Jr."/>
            <person name="Barlow S.B."/>
            <person name="Starkenburg S.R."/>
            <person name="Cattolico R.A."/>
        </authorList>
    </citation>
    <scope>NUCLEOTIDE SEQUENCE</scope>
    <source>
        <strain evidence="3">CCMP291</strain>
    </source>
</reference>
<dbReference type="AlphaFoldDB" id="A0A0M0K2S8"/>
<feature type="region of interest" description="Disordered" evidence="1">
    <location>
        <begin position="158"/>
        <end position="218"/>
    </location>
</feature>
<feature type="compositionally biased region" description="Acidic residues" evidence="1">
    <location>
        <begin position="165"/>
        <end position="180"/>
    </location>
</feature>